<name>T1KVM0_TETUR</name>
<evidence type="ECO:0000256" key="1">
    <source>
        <dbReference type="SAM" id="MobiDB-lite"/>
    </source>
</evidence>
<feature type="chain" id="PRO_5004591969" evidence="2">
    <location>
        <begin position="19"/>
        <end position="188"/>
    </location>
</feature>
<reference evidence="4" key="1">
    <citation type="submission" date="2011-08" db="EMBL/GenBank/DDBJ databases">
        <authorList>
            <person name="Rombauts S."/>
        </authorList>
    </citation>
    <scope>NUCLEOTIDE SEQUENCE</scope>
    <source>
        <strain evidence="4">London</strain>
    </source>
</reference>
<keyword evidence="2" id="KW-0732">Signal</keyword>
<dbReference type="EMBL" id="CAEY01000613">
    <property type="status" value="NOT_ANNOTATED_CDS"/>
    <property type="molecule type" value="Genomic_DNA"/>
</dbReference>
<dbReference type="HOGENOM" id="CLU_1483856_0_0_1"/>
<reference evidence="3" key="2">
    <citation type="submission" date="2015-06" db="UniProtKB">
        <authorList>
            <consortium name="EnsemblMetazoa"/>
        </authorList>
    </citation>
    <scope>IDENTIFICATION</scope>
</reference>
<sequence length="188" mass="20691">MILITLCLVVLAINSSYGQPQRFLAPQPTSDQLEGSPQGGFPGQPQGPPQPPQINWGKCPQLEPKESDKKAKADIISSCIKSIPLPENVTQESIEKHRTEVAICALNAENWFSADMKYRYDKAESEIRAKKLVSDVEPLVLRQHGECRKEAEGQFPSGIAQVQLYQACMDYHISQICGITIVGASSPQ</sequence>
<dbReference type="EnsemblMetazoa" id="tetur23g01140.1">
    <property type="protein sequence ID" value="tetur23g01140.1"/>
    <property type="gene ID" value="tetur23g01140"/>
</dbReference>
<feature type="region of interest" description="Disordered" evidence="1">
    <location>
        <begin position="22"/>
        <end position="56"/>
    </location>
</feature>
<dbReference type="SMR" id="T1KVM0"/>
<dbReference type="AlphaFoldDB" id="T1KVM0"/>
<dbReference type="Proteomes" id="UP000015104">
    <property type="component" value="Unassembled WGS sequence"/>
</dbReference>
<evidence type="ECO:0000313" key="4">
    <source>
        <dbReference type="Proteomes" id="UP000015104"/>
    </source>
</evidence>
<accession>T1KVM0</accession>
<evidence type="ECO:0000313" key="3">
    <source>
        <dbReference type="EnsemblMetazoa" id="tetur23g01140.1"/>
    </source>
</evidence>
<protein>
    <submittedName>
        <fullName evidence="3">Uncharacterized protein</fullName>
    </submittedName>
</protein>
<keyword evidence="4" id="KW-1185">Reference proteome</keyword>
<organism evidence="3 4">
    <name type="scientific">Tetranychus urticae</name>
    <name type="common">Two-spotted spider mite</name>
    <dbReference type="NCBI Taxonomy" id="32264"/>
    <lineage>
        <taxon>Eukaryota</taxon>
        <taxon>Metazoa</taxon>
        <taxon>Ecdysozoa</taxon>
        <taxon>Arthropoda</taxon>
        <taxon>Chelicerata</taxon>
        <taxon>Arachnida</taxon>
        <taxon>Acari</taxon>
        <taxon>Acariformes</taxon>
        <taxon>Trombidiformes</taxon>
        <taxon>Prostigmata</taxon>
        <taxon>Eleutherengona</taxon>
        <taxon>Raphignathae</taxon>
        <taxon>Tetranychoidea</taxon>
        <taxon>Tetranychidae</taxon>
        <taxon>Tetranychus</taxon>
    </lineage>
</organism>
<gene>
    <name evidence="3" type="primary">107367785</name>
</gene>
<evidence type="ECO:0000256" key="2">
    <source>
        <dbReference type="SAM" id="SignalP"/>
    </source>
</evidence>
<dbReference type="OrthoDB" id="6507909at2759"/>
<feature type="signal peptide" evidence="2">
    <location>
        <begin position="1"/>
        <end position="18"/>
    </location>
</feature>
<dbReference type="KEGG" id="tut:107367785"/>
<dbReference type="OMA" id="AENWFSA"/>
<proteinExistence type="predicted"/>